<dbReference type="Proteomes" id="UP001054837">
    <property type="component" value="Unassembled WGS sequence"/>
</dbReference>
<organism evidence="1 2">
    <name type="scientific">Caerostris darwini</name>
    <dbReference type="NCBI Taxonomy" id="1538125"/>
    <lineage>
        <taxon>Eukaryota</taxon>
        <taxon>Metazoa</taxon>
        <taxon>Ecdysozoa</taxon>
        <taxon>Arthropoda</taxon>
        <taxon>Chelicerata</taxon>
        <taxon>Arachnida</taxon>
        <taxon>Araneae</taxon>
        <taxon>Araneomorphae</taxon>
        <taxon>Entelegynae</taxon>
        <taxon>Araneoidea</taxon>
        <taxon>Araneidae</taxon>
        <taxon>Caerostris</taxon>
    </lineage>
</organism>
<keyword evidence="2" id="KW-1185">Reference proteome</keyword>
<gene>
    <name evidence="1" type="ORF">CDAR_576731</name>
</gene>
<accession>A0AAV4WLP5</accession>
<proteinExistence type="predicted"/>
<evidence type="ECO:0000313" key="2">
    <source>
        <dbReference type="Proteomes" id="UP001054837"/>
    </source>
</evidence>
<dbReference type="EMBL" id="BPLQ01014865">
    <property type="protein sequence ID" value="GIY83811.1"/>
    <property type="molecule type" value="Genomic_DNA"/>
</dbReference>
<name>A0AAV4WLP5_9ARAC</name>
<comment type="caution">
    <text evidence="1">The sequence shown here is derived from an EMBL/GenBank/DDBJ whole genome shotgun (WGS) entry which is preliminary data.</text>
</comment>
<evidence type="ECO:0000313" key="1">
    <source>
        <dbReference type="EMBL" id="GIY83811.1"/>
    </source>
</evidence>
<protein>
    <submittedName>
        <fullName evidence="1">Uncharacterized protein</fullName>
    </submittedName>
</protein>
<dbReference type="AlphaFoldDB" id="A0AAV4WLP5"/>
<reference evidence="1 2" key="1">
    <citation type="submission" date="2021-06" db="EMBL/GenBank/DDBJ databases">
        <title>Caerostris darwini draft genome.</title>
        <authorList>
            <person name="Kono N."/>
            <person name="Arakawa K."/>
        </authorList>
    </citation>
    <scope>NUCLEOTIDE SEQUENCE [LARGE SCALE GENOMIC DNA]</scope>
</reference>
<sequence length="117" mass="12607">MTALQTPPFSPESSFLKGKTSVATCIIVVIGHSSVNGASPGAVSERVIWLDPIASLLGQSICLFVSLHIVVAWDPLQWDLSFLLSSCSGFWRSATSSPSRMDGEHMVVVRLQVVYAE</sequence>